<keyword evidence="2" id="KW-0732">Signal</keyword>
<proteinExistence type="predicted"/>
<organism evidence="3 4">
    <name type="scientific">Malassezia brasiliensis</name>
    <dbReference type="NCBI Taxonomy" id="1821822"/>
    <lineage>
        <taxon>Eukaryota</taxon>
        <taxon>Fungi</taxon>
        <taxon>Dikarya</taxon>
        <taxon>Basidiomycota</taxon>
        <taxon>Ustilaginomycotina</taxon>
        <taxon>Malasseziomycetes</taxon>
        <taxon>Malasseziales</taxon>
        <taxon>Malasseziaceae</taxon>
        <taxon>Malassezia</taxon>
    </lineage>
</organism>
<name>A0AAF0DT37_9BASI</name>
<protein>
    <submittedName>
        <fullName evidence="3">Uncharacterized protein</fullName>
    </submittedName>
</protein>
<feature type="chain" id="PRO_5042296454" evidence="2">
    <location>
        <begin position="28"/>
        <end position="206"/>
    </location>
</feature>
<feature type="region of interest" description="Disordered" evidence="1">
    <location>
        <begin position="32"/>
        <end position="52"/>
    </location>
</feature>
<keyword evidence="4" id="KW-1185">Reference proteome</keyword>
<evidence type="ECO:0000313" key="3">
    <source>
        <dbReference type="EMBL" id="WFC95211.1"/>
    </source>
</evidence>
<evidence type="ECO:0000313" key="4">
    <source>
        <dbReference type="Proteomes" id="UP001216638"/>
    </source>
</evidence>
<dbReference type="Proteomes" id="UP001216638">
    <property type="component" value="Chromosome 2"/>
</dbReference>
<feature type="compositionally biased region" description="Basic and acidic residues" evidence="1">
    <location>
        <begin position="36"/>
        <end position="45"/>
    </location>
</feature>
<evidence type="ECO:0000256" key="2">
    <source>
        <dbReference type="SAM" id="SignalP"/>
    </source>
</evidence>
<feature type="signal peptide" evidence="2">
    <location>
        <begin position="1"/>
        <end position="27"/>
    </location>
</feature>
<gene>
    <name evidence="3" type="ORF">MBRA1_001858</name>
</gene>
<reference evidence="3" key="1">
    <citation type="submission" date="2023-03" db="EMBL/GenBank/DDBJ databases">
        <title>Mating type loci evolution in Malassezia.</title>
        <authorList>
            <person name="Coelho M.A."/>
        </authorList>
    </citation>
    <scope>NUCLEOTIDE SEQUENCE</scope>
    <source>
        <strain evidence="3">CBS 14135</strain>
    </source>
</reference>
<sequence>MPNRRTPRPVRTALLVVGVALLAGAAARHWIAPPNPRRDASDKPRRSAKKNPALSVSLPLAMDAEAACAQGAETLFVQLAHDFVVHALVHAPSGIKPALPGVDALRVLPYSNAEGRAMLARALQCQCHLEVLSVDASGTVHVSAGGDADVPAYLLRLEQIARAVDMLVLAFVRAPDAPFSDADAVHTALSAHSVAQRPNVRHGGAA</sequence>
<dbReference type="AlphaFoldDB" id="A0AAF0DT37"/>
<accession>A0AAF0DT37</accession>
<dbReference type="EMBL" id="CP119952">
    <property type="protein sequence ID" value="WFC95211.1"/>
    <property type="molecule type" value="Genomic_DNA"/>
</dbReference>
<evidence type="ECO:0000256" key="1">
    <source>
        <dbReference type="SAM" id="MobiDB-lite"/>
    </source>
</evidence>